<evidence type="ECO:0000256" key="4">
    <source>
        <dbReference type="ARBA" id="ARBA00023172"/>
    </source>
</evidence>
<evidence type="ECO:0000259" key="7">
    <source>
        <dbReference type="SMART" id="SM00278"/>
    </source>
</evidence>
<comment type="subunit">
    <text evidence="6">Homotetramer. Forms an RuvA(8)-RuvB(12)-Holliday junction (HJ) complex. HJ DNA is sandwiched between 2 RuvA tetramers; dsDNA enters through RuvA and exits via RuvB. An RuvB hexamer assembles on each DNA strand where it exits the tetramer. Each RuvB hexamer is contacted by two RuvA subunits (via domain III) on 2 adjacent RuvB subunits; this complex drives branch migration. In the full resolvosome a probable DNA-RuvA(4)-RuvB(12)-RuvC(2) complex forms which resolves the HJ.</text>
</comment>
<dbReference type="HAMAP" id="MF_00031">
    <property type="entry name" value="DNA_HJ_migration_RuvA"/>
    <property type="match status" value="1"/>
</dbReference>
<dbReference type="EMBL" id="CP030117">
    <property type="protein sequence ID" value="AWX55322.1"/>
    <property type="molecule type" value="Genomic_DNA"/>
</dbReference>
<dbReference type="SMART" id="SM00278">
    <property type="entry name" value="HhH1"/>
    <property type="match status" value="2"/>
</dbReference>
<dbReference type="GO" id="GO:0048476">
    <property type="term" value="C:Holliday junction resolvase complex"/>
    <property type="evidence" value="ECO:0007669"/>
    <property type="project" value="UniProtKB-UniRule"/>
</dbReference>
<keyword evidence="1 6" id="KW-0963">Cytoplasm</keyword>
<dbReference type="RefSeq" id="WP_048032131.1">
    <property type="nucleotide sequence ID" value="NZ_BJNU01000035.1"/>
</dbReference>
<comment type="similarity">
    <text evidence="6">Belongs to the RuvA family.</text>
</comment>
<feature type="region of interest" description="Domain III" evidence="6">
    <location>
        <begin position="152"/>
        <end position="205"/>
    </location>
</feature>
<dbReference type="InterPro" id="IPR000085">
    <property type="entry name" value="RuvA"/>
</dbReference>
<keyword evidence="5 6" id="KW-0234">DNA repair</keyword>
<dbReference type="SUPFAM" id="SSF46929">
    <property type="entry name" value="DNA helicase RuvA subunit, C-terminal domain"/>
    <property type="match status" value="1"/>
</dbReference>
<evidence type="ECO:0000256" key="6">
    <source>
        <dbReference type="HAMAP-Rule" id="MF_00031"/>
    </source>
</evidence>
<dbReference type="OrthoDB" id="5293449at2"/>
<reference evidence="8 9" key="1">
    <citation type="journal article" date="2015" name="Genome Announc.">
        <title>Draft Genome Sequence of Brevibacillus brevis DZQ7, a Plant Growth-Promoting Rhizobacterium with Broad-Spectrum Antimicrobial Activity.</title>
        <authorList>
            <person name="Hou Q."/>
            <person name="Wang C."/>
            <person name="Hou X."/>
            <person name="Xia Z."/>
            <person name="Ye J."/>
            <person name="Liu K."/>
            <person name="Liu H."/>
            <person name="Wang J."/>
            <person name="Guo H."/>
            <person name="Yu X."/>
            <person name="Yang Y."/>
            <person name="Du B."/>
            <person name="Ding Y."/>
        </authorList>
    </citation>
    <scope>NUCLEOTIDE SEQUENCE [LARGE SCALE GENOMIC DNA]</scope>
    <source>
        <strain evidence="8 9">DZQ7</strain>
    </source>
</reference>
<dbReference type="GO" id="GO:0009378">
    <property type="term" value="F:four-way junction helicase activity"/>
    <property type="evidence" value="ECO:0007669"/>
    <property type="project" value="InterPro"/>
</dbReference>
<dbReference type="InterPro" id="IPR010994">
    <property type="entry name" value="RuvA_2-like"/>
</dbReference>
<dbReference type="GO" id="GO:0009379">
    <property type="term" value="C:Holliday junction helicase complex"/>
    <property type="evidence" value="ECO:0007669"/>
    <property type="project" value="InterPro"/>
</dbReference>
<feature type="domain" description="Helix-hairpin-helix DNA-binding motif class 1" evidence="7">
    <location>
        <begin position="107"/>
        <end position="126"/>
    </location>
</feature>
<evidence type="ECO:0000256" key="5">
    <source>
        <dbReference type="ARBA" id="ARBA00023204"/>
    </source>
</evidence>
<evidence type="ECO:0000256" key="3">
    <source>
        <dbReference type="ARBA" id="ARBA00023125"/>
    </source>
</evidence>
<feature type="domain" description="Helix-hairpin-helix DNA-binding motif class 1" evidence="7">
    <location>
        <begin position="72"/>
        <end position="91"/>
    </location>
</feature>
<dbReference type="Gene3D" id="1.10.150.20">
    <property type="entry name" value="5' to 3' exonuclease, C-terminal subdomain"/>
    <property type="match status" value="1"/>
</dbReference>
<protein>
    <recommendedName>
        <fullName evidence="6">Holliday junction branch migration complex subunit RuvA</fullName>
    </recommendedName>
</protein>
<dbReference type="Pfam" id="PF01330">
    <property type="entry name" value="RuvA_N"/>
    <property type="match status" value="1"/>
</dbReference>
<keyword evidence="2 6" id="KW-0227">DNA damage</keyword>
<gene>
    <name evidence="6" type="primary">ruvA</name>
    <name evidence="8" type="ORF">AB432_009815</name>
</gene>
<comment type="subcellular location">
    <subcellularLocation>
        <location evidence="6">Cytoplasm</location>
    </subcellularLocation>
</comment>
<evidence type="ECO:0000313" key="9">
    <source>
        <dbReference type="Proteomes" id="UP000036061"/>
    </source>
</evidence>
<keyword evidence="4 6" id="KW-0233">DNA recombination</keyword>
<dbReference type="NCBIfam" id="TIGR00084">
    <property type="entry name" value="ruvA"/>
    <property type="match status" value="1"/>
</dbReference>
<dbReference type="InterPro" id="IPR012340">
    <property type="entry name" value="NA-bd_OB-fold"/>
</dbReference>
<evidence type="ECO:0000256" key="2">
    <source>
        <dbReference type="ARBA" id="ARBA00022763"/>
    </source>
</evidence>
<accession>A0A0J6BLP4</accession>
<dbReference type="CDD" id="cd14332">
    <property type="entry name" value="UBA_RuvA_C"/>
    <property type="match status" value="1"/>
</dbReference>
<dbReference type="Pfam" id="PF07499">
    <property type="entry name" value="RuvA_C"/>
    <property type="match status" value="1"/>
</dbReference>
<dbReference type="InterPro" id="IPR011114">
    <property type="entry name" value="RuvA_C"/>
</dbReference>
<comment type="function">
    <text evidence="6">The RuvA-RuvB-RuvC complex processes Holliday junction (HJ) DNA during genetic recombination and DNA repair, while the RuvA-RuvB complex plays an important role in the rescue of blocked DNA replication forks via replication fork reversal (RFR). RuvA specifically binds to HJ cruciform DNA, conferring on it an open structure. The RuvB hexamer acts as an ATP-dependent pump, pulling dsDNA into and through the RuvAB complex. HJ branch migration allows RuvC to scan DNA until it finds its consensus sequence, where it cleaves and resolves the cruciform DNA.</text>
</comment>
<dbReference type="InterPro" id="IPR003583">
    <property type="entry name" value="Hlx-hairpin-Hlx_DNA-bd_motif"/>
</dbReference>
<organism evidence="8 9">
    <name type="scientific">Brevibacillus brevis</name>
    <name type="common">Bacillus brevis</name>
    <dbReference type="NCBI Taxonomy" id="1393"/>
    <lineage>
        <taxon>Bacteria</taxon>
        <taxon>Bacillati</taxon>
        <taxon>Bacillota</taxon>
        <taxon>Bacilli</taxon>
        <taxon>Bacillales</taxon>
        <taxon>Paenibacillaceae</taxon>
        <taxon>Brevibacillus</taxon>
    </lineage>
</organism>
<dbReference type="InterPro" id="IPR036267">
    <property type="entry name" value="RuvA_C_sf"/>
</dbReference>
<proteinExistence type="inferred from homology"/>
<dbReference type="GO" id="GO:0005737">
    <property type="term" value="C:cytoplasm"/>
    <property type="evidence" value="ECO:0007669"/>
    <property type="project" value="UniProtKB-SubCell"/>
</dbReference>
<dbReference type="Pfam" id="PF14520">
    <property type="entry name" value="HHH_5"/>
    <property type="match status" value="1"/>
</dbReference>
<dbReference type="Gene3D" id="2.40.50.140">
    <property type="entry name" value="Nucleic acid-binding proteins"/>
    <property type="match status" value="1"/>
</dbReference>
<evidence type="ECO:0000313" key="8">
    <source>
        <dbReference type="EMBL" id="AWX55322.1"/>
    </source>
</evidence>
<sequence>MIDFVEGTLSYLDSEYIVIETGGIGYRLFCPNPYQFVRYEGSKTKLFTHHHVREDAILLYGFATRDERDLFRKLLDVSGIGPKGGLAILAAATPEQLVMAVQQENVTYLTKFPGIGKKTAQRIILDLKDKLVGYTPSAILTVAAGDLTAGEQAVSALNEALDALTALGYSDGELQKIRNTLSEKSKEGDGVEKLIKQGLALLMRG</sequence>
<dbReference type="GO" id="GO:0000400">
    <property type="term" value="F:four-way junction DNA binding"/>
    <property type="evidence" value="ECO:0007669"/>
    <property type="project" value="UniProtKB-UniRule"/>
</dbReference>
<dbReference type="GO" id="GO:0006281">
    <property type="term" value="P:DNA repair"/>
    <property type="evidence" value="ECO:0007669"/>
    <property type="project" value="UniProtKB-UniRule"/>
</dbReference>
<dbReference type="eggNOG" id="COG0632">
    <property type="taxonomic scope" value="Bacteria"/>
</dbReference>
<dbReference type="Gene3D" id="1.10.8.10">
    <property type="entry name" value="DNA helicase RuvA subunit, C-terminal domain"/>
    <property type="match status" value="1"/>
</dbReference>
<dbReference type="SUPFAM" id="SSF50249">
    <property type="entry name" value="Nucleic acid-binding proteins"/>
    <property type="match status" value="1"/>
</dbReference>
<keyword evidence="3 6" id="KW-0238">DNA-binding</keyword>
<dbReference type="AlphaFoldDB" id="A0A0J6BLP4"/>
<dbReference type="Proteomes" id="UP000036061">
    <property type="component" value="Chromosome"/>
</dbReference>
<dbReference type="SUPFAM" id="SSF47781">
    <property type="entry name" value="RuvA domain 2-like"/>
    <property type="match status" value="1"/>
</dbReference>
<comment type="caution">
    <text evidence="6">Lacks conserved residue(s) required for the propagation of feature annotation.</text>
</comment>
<dbReference type="InterPro" id="IPR013849">
    <property type="entry name" value="DNA_helicase_Holl-junc_RuvA_I"/>
</dbReference>
<dbReference type="GeneID" id="61034190"/>
<name>A0A0J6BLP4_BREBE</name>
<comment type="domain">
    <text evidence="6">Has three domains with a flexible linker between the domains II and III and assumes an 'L' shape. Domain III is highly mobile and contacts RuvB.</text>
</comment>
<dbReference type="GO" id="GO:0006310">
    <property type="term" value="P:DNA recombination"/>
    <property type="evidence" value="ECO:0007669"/>
    <property type="project" value="UniProtKB-UniRule"/>
</dbReference>
<dbReference type="GO" id="GO:0005524">
    <property type="term" value="F:ATP binding"/>
    <property type="evidence" value="ECO:0007669"/>
    <property type="project" value="InterPro"/>
</dbReference>
<evidence type="ECO:0000256" key="1">
    <source>
        <dbReference type="ARBA" id="ARBA00022490"/>
    </source>
</evidence>